<dbReference type="PANTHER" id="PTHR33546:SF1">
    <property type="entry name" value="LARGE, MULTIFUNCTIONAL SECRETED PROTEIN"/>
    <property type="match status" value="1"/>
</dbReference>
<keyword evidence="1 4" id="KW-0349">Heme</keyword>
<dbReference type="Gene3D" id="1.10.760.10">
    <property type="entry name" value="Cytochrome c-like domain"/>
    <property type="match status" value="1"/>
</dbReference>
<evidence type="ECO:0000256" key="1">
    <source>
        <dbReference type="ARBA" id="ARBA00022617"/>
    </source>
</evidence>
<feature type="region of interest" description="Disordered" evidence="5">
    <location>
        <begin position="130"/>
        <end position="149"/>
    </location>
</feature>
<dbReference type="Gene3D" id="2.120.10.30">
    <property type="entry name" value="TolB, C-terminal domain"/>
    <property type="match status" value="1"/>
</dbReference>
<sequence length="1020" mass="110705">MVASFRAVASGISTLLLICGVTVGQVVLPPARTVQETQEPVFAGFAAQPQEQILEHPRPVANFRLHLEYRLPGPTAALEVRTGPAPALVLPSGDAGAWRVLELQFEHLPDQAASLLAEVDGKIISDIPVIPDSKKPRGKGKGNSEAQIPGGIAGVPARLSIVTRGNAEIRQAWLQPLGDTPHASLIASWNEESLKRGKEVFTSLCATCHGSPTVEGSMPTSRKFHAEPFKNGTDPYRLFQTITSGYGQMVPLPVPPEDRYAAMQYLREEVLKPLNPTQHFAVDAAYLASLPRAMRTLPKQAPTDRTPFYAKMDFGPVLNWTYQVTKDNIANKGIAVRVDAGPGGIARGRAWMLYDHDTMRMAAAWTGEGFIDWKGIAFDGSHQTHSSIVGKVIGSTPEGPGWANPTTGDWTDPRPPMRDGRRYGPLPRSWTQLRGVYLHGDQAVVSYTVGEVSVLDKPGLVDARGRQAFTRTLNVGSCDRPMALRIAAVEPGLNLALRGQGGSIAERDGFHVLTLPPSTSPRLLKVYFGRMANASIAPLAAADETPLDLANFVHGGPARWALTLNTQATIGTPDGAFAVDTLTLPDINPWNSFLRVGGFDFLPGGKRAAMCTWNGDVWTVDGLSEKPSNLKWRRIATGLFQPLGLKVVNGDIYLCCRDQIAILRDLNGDGETDFVQCFNNDHQVTPHFHEFAMGLQVDDAGNFYYAKSARHALPAVVPQHGTLLRVSPDGGRTDIIATGFRAANGVCLNPDGTFFVTDQEGHWTPKNRINHVVPDGGFFGNMFSGAGFTDPSDSAMRQPLCWITNAKDRSPAELLWVPRGTWGPLAGSLLNTSYGYGRVYVVPHETINGQMQGGVVELPIDDFPAGIVRARFHPTEGQLYACGLTAWATNCKTPGGFYRMRYTGQAANLPVSIRAVAEGMAVTFTEPINDKSAGDASRFQLKTWHLERSQKYGSAHLDEKPSKIVRTRLLDEKTVLIEIDGFAPTQCYELRYELIDTNGKTFTGSVHGTIHALGAKAPAP</sequence>
<evidence type="ECO:0000256" key="5">
    <source>
        <dbReference type="SAM" id="MobiDB-lite"/>
    </source>
</evidence>
<dbReference type="RefSeq" id="WP_206294423.1">
    <property type="nucleotide sequence ID" value="NZ_CP063458.1"/>
</dbReference>
<evidence type="ECO:0000313" key="8">
    <source>
        <dbReference type="Proteomes" id="UP000593765"/>
    </source>
</evidence>
<dbReference type="KEGG" id="hbs:IPV69_07725"/>
<dbReference type="InterPro" id="IPR011042">
    <property type="entry name" value="6-blade_b-propeller_TolB-like"/>
</dbReference>
<proteinExistence type="predicted"/>
<evidence type="ECO:0000259" key="6">
    <source>
        <dbReference type="PROSITE" id="PS51007"/>
    </source>
</evidence>
<keyword evidence="3 4" id="KW-0408">Iron</keyword>
<evidence type="ECO:0000256" key="3">
    <source>
        <dbReference type="ARBA" id="ARBA00023004"/>
    </source>
</evidence>
<feature type="region of interest" description="Disordered" evidence="5">
    <location>
        <begin position="393"/>
        <end position="416"/>
    </location>
</feature>
<protein>
    <submittedName>
        <fullName evidence="7">C-type cytochrome</fullName>
    </submittedName>
</protein>
<dbReference type="GO" id="GO:0020037">
    <property type="term" value="F:heme binding"/>
    <property type="evidence" value="ECO:0007669"/>
    <property type="project" value="InterPro"/>
</dbReference>
<keyword evidence="2 4" id="KW-0479">Metal-binding</keyword>
<dbReference type="PROSITE" id="PS51007">
    <property type="entry name" value="CYTC"/>
    <property type="match status" value="1"/>
</dbReference>
<dbReference type="SUPFAM" id="SSF63829">
    <property type="entry name" value="Calcium-dependent phosphotriesterase"/>
    <property type="match status" value="1"/>
</dbReference>
<dbReference type="Pfam" id="PF20601">
    <property type="entry name" value="DUF6797"/>
    <property type="match status" value="1"/>
</dbReference>
<evidence type="ECO:0000256" key="2">
    <source>
        <dbReference type="ARBA" id="ARBA00022723"/>
    </source>
</evidence>
<dbReference type="Proteomes" id="UP000593765">
    <property type="component" value="Chromosome"/>
</dbReference>
<name>A0A7M2X0E5_9BACT</name>
<dbReference type="InterPro" id="IPR036909">
    <property type="entry name" value="Cyt_c-like_dom_sf"/>
</dbReference>
<dbReference type="SUPFAM" id="SSF46626">
    <property type="entry name" value="Cytochrome c"/>
    <property type="match status" value="1"/>
</dbReference>
<evidence type="ECO:0000313" key="7">
    <source>
        <dbReference type="EMBL" id="QOV91236.1"/>
    </source>
</evidence>
<dbReference type="InterPro" id="IPR009056">
    <property type="entry name" value="Cyt_c-like_dom"/>
</dbReference>
<dbReference type="GO" id="GO:0046872">
    <property type="term" value="F:metal ion binding"/>
    <property type="evidence" value="ECO:0007669"/>
    <property type="project" value="UniProtKB-KW"/>
</dbReference>
<evidence type="ECO:0000256" key="4">
    <source>
        <dbReference type="PROSITE-ProRule" id="PRU00433"/>
    </source>
</evidence>
<accession>A0A7M2X0E5</accession>
<gene>
    <name evidence="7" type="ORF">IPV69_07725</name>
</gene>
<reference evidence="7 8" key="1">
    <citation type="submission" date="2020-10" db="EMBL/GenBank/DDBJ databases">
        <title>Wide distribution of Phycisphaera-like planctomycetes from WD2101 soil group in peatlands and genome analysis of the first cultivated representative.</title>
        <authorList>
            <person name="Dedysh S.N."/>
            <person name="Beletsky A.V."/>
            <person name="Ivanova A."/>
            <person name="Kulichevskaya I.S."/>
            <person name="Suzina N.E."/>
            <person name="Philippov D.A."/>
            <person name="Rakitin A.L."/>
            <person name="Mardanov A.V."/>
            <person name="Ravin N.V."/>
        </authorList>
    </citation>
    <scope>NUCLEOTIDE SEQUENCE [LARGE SCALE GENOMIC DNA]</scope>
    <source>
        <strain evidence="7 8">M1803</strain>
    </source>
</reference>
<organism evidence="7 8">
    <name type="scientific">Humisphaera borealis</name>
    <dbReference type="NCBI Taxonomy" id="2807512"/>
    <lineage>
        <taxon>Bacteria</taxon>
        <taxon>Pseudomonadati</taxon>
        <taxon>Planctomycetota</taxon>
        <taxon>Phycisphaerae</taxon>
        <taxon>Tepidisphaerales</taxon>
        <taxon>Tepidisphaeraceae</taxon>
        <taxon>Humisphaera</taxon>
    </lineage>
</organism>
<dbReference type="InterPro" id="IPR046476">
    <property type="entry name" value="DUF6797"/>
</dbReference>
<keyword evidence="8" id="KW-1185">Reference proteome</keyword>
<dbReference type="PANTHER" id="PTHR33546">
    <property type="entry name" value="LARGE, MULTIFUNCTIONAL SECRETED PROTEIN-RELATED"/>
    <property type="match status" value="1"/>
</dbReference>
<dbReference type="EMBL" id="CP063458">
    <property type="protein sequence ID" value="QOV91236.1"/>
    <property type="molecule type" value="Genomic_DNA"/>
</dbReference>
<dbReference type="Pfam" id="PF13442">
    <property type="entry name" value="Cytochrome_CBB3"/>
    <property type="match status" value="1"/>
</dbReference>
<feature type="domain" description="Cytochrome c" evidence="6">
    <location>
        <begin position="192"/>
        <end position="270"/>
    </location>
</feature>
<dbReference type="GO" id="GO:0009055">
    <property type="term" value="F:electron transfer activity"/>
    <property type="evidence" value="ECO:0007669"/>
    <property type="project" value="InterPro"/>
</dbReference>
<dbReference type="AlphaFoldDB" id="A0A7M2X0E5"/>